<reference evidence="1" key="1">
    <citation type="journal article" date="2015" name="Proc. Natl. Acad. Sci. U.S.A.">
        <title>Networks of energetic and metabolic interactions define dynamics in microbial communities.</title>
        <authorList>
            <person name="Embree M."/>
            <person name="Liu J.K."/>
            <person name="Al-Bassam M.M."/>
            <person name="Zengler K."/>
        </authorList>
    </citation>
    <scope>NUCLEOTIDE SEQUENCE</scope>
</reference>
<dbReference type="EMBL" id="LNQE01001479">
    <property type="protein sequence ID" value="KUG16821.1"/>
    <property type="molecule type" value="Genomic_DNA"/>
</dbReference>
<name>A0A0W8F7I8_9ZZZZ</name>
<dbReference type="AlphaFoldDB" id="A0A0W8F7I8"/>
<gene>
    <name evidence="1" type="ORF">ASZ90_013500</name>
</gene>
<comment type="caution">
    <text evidence="1">The sequence shown here is derived from an EMBL/GenBank/DDBJ whole genome shotgun (WGS) entry which is preliminary data.</text>
</comment>
<protein>
    <submittedName>
        <fullName evidence="1">Uncharacterized protein</fullName>
    </submittedName>
</protein>
<dbReference type="Gene3D" id="2.60.120.430">
    <property type="entry name" value="Galactose-binding lectin"/>
    <property type="match status" value="1"/>
</dbReference>
<organism evidence="1">
    <name type="scientific">hydrocarbon metagenome</name>
    <dbReference type="NCBI Taxonomy" id="938273"/>
    <lineage>
        <taxon>unclassified sequences</taxon>
        <taxon>metagenomes</taxon>
        <taxon>ecological metagenomes</taxon>
    </lineage>
</organism>
<proteinExistence type="predicted"/>
<evidence type="ECO:0000313" key="1">
    <source>
        <dbReference type="EMBL" id="KUG16821.1"/>
    </source>
</evidence>
<accession>A0A0W8F7I8</accession>
<sequence>MLKKKIVYRLLPMAIVLALFFIVIAEPAASDQESDDAKVLRQFGEQIVKNNPSLASASNLEKAKAGFVEYLKKLSASNAGVSNDVWGRISDKLFADERTAFTCSVHTFNLQDIFAGMGIDSQSIGQIGGEMDTYNPLNVNSDHGAVLIRDNDGKEYVFDAWAHATMRDTLSPLDDLYGEGETSPFNGMPKNEWTDQMKEEGYTTFFEDGFLADPIPAIVEESDSNGCTEFKVPPTAWAGESWFNTGISILSGQNISIVATGTVQPNSGSISCGPDGTYEVDYWLTDYSYRSDWGHESLIARIGAEGLPIFIGSNATFTAPEGGELWLGVNDKDPGNNAGQYVAKVCWGDDQ</sequence>